<dbReference type="CDD" id="cd00570">
    <property type="entry name" value="GST_N_family"/>
    <property type="match status" value="1"/>
</dbReference>
<dbReference type="Gene3D" id="3.40.30.10">
    <property type="entry name" value="Glutaredoxin"/>
    <property type="match status" value="1"/>
</dbReference>
<dbReference type="RefSeq" id="XP_062753854.1">
    <property type="nucleotide sequence ID" value="XM_062901996.1"/>
</dbReference>
<dbReference type="Proteomes" id="UP001273209">
    <property type="component" value="Unassembled WGS sequence"/>
</dbReference>
<evidence type="ECO:0000313" key="3">
    <source>
        <dbReference type="EMBL" id="KAK4068630.1"/>
    </source>
</evidence>
<evidence type="ECO:0000256" key="1">
    <source>
        <dbReference type="SAM" id="MobiDB-lite"/>
    </source>
</evidence>
<sequence>MTKLTLQKRPTRGRETKSTEERRRMMQLPQISKGRRVMAHFVMGNETMALKISVRLRRSEAQLREQGQGAAPDRERDGVAGPGRHPPATDPSLLIQPFQDIKPLNCRRLSGLFVNYKLQLAPKIAFVGAGISPGRVVVYSTAQPICLPINKDKMAAENDVYVLHYFPFSLYSLMVRFGLVLGRRLNSETAPKVEIRLVNLHREENYSELYLTSVNSRGRVPALTAPGLASPLTDSYDISKWLCEKQPELIPDCHREMIQEMMEKLYSFHAMTLTIGPDERKHGILNRAAELLERKDLTERHRRALEMKSVFHDLFHNSMFTPASIADVEAKARGFVQELDTILEQHRGKLWIFGDKPTILDAHATALIARLMDVSRQDLLTERVQEYARGIFASEEWDEVTHGRTTLWNVSLGHVADLNPL</sequence>
<dbReference type="InterPro" id="IPR036249">
    <property type="entry name" value="Thioredoxin-like_sf"/>
</dbReference>
<gene>
    <name evidence="3" type="ORF">Triagg1_7278</name>
</gene>
<feature type="region of interest" description="Disordered" evidence="1">
    <location>
        <begin position="61"/>
        <end position="93"/>
    </location>
</feature>
<dbReference type="InterPro" id="IPR036282">
    <property type="entry name" value="Glutathione-S-Trfase_C_sf"/>
</dbReference>
<dbReference type="EMBL" id="JAWRVG010000031">
    <property type="protein sequence ID" value="KAK4068630.1"/>
    <property type="molecule type" value="Genomic_DNA"/>
</dbReference>
<proteinExistence type="predicted"/>
<protein>
    <recommendedName>
        <fullName evidence="2">GST N-terminal domain-containing protein</fullName>
    </recommendedName>
</protein>
<keyword evidence="4" id="KW-1185">Reference proteome</keyword>
<reference evidence="3" key="1">
    <citation type="submission" date="2023-11" db="EMBL/GenBank/DDBJ databases">
        <title>The genome sequences of three competitors of mushroom-forming fungi.</title>
        <authorList>
            <person name="Beijen E."/>
            <person name="Ohm R.A."/>
        </authorList>
    </citation>
    <scope>NUCLEOTIDE SEQUENCE</scope>
    <source>
        <strain evidence="3">CBS 100526</strain>
    </source>
</reference>
<dbReference type="InterPro" id="IPR004045">
    <property type="entry name" value="Glutathione_S-Trfase_N"/>
</dbReference>
<comment type="caution">
    <text evidence="3">The sequence shown here is derived from an EMBL/GenBank/DDBJ whole genome shotgun (WGS) entry which is preliminary data.</text>
</comment>
<evidence type="ECO:0000259" key="2">
    <source>
        <dbReference type="Pfam" id="PF13417"/>
    </source>
</evidence>
<dbReference type="GeneID" id="87921900"/>
<dbReference type="AlphaFoldDB" id="A0AAE1IA97"/>
<dbReference type="SUPFAM" id="SSF47616">
    <property type="entry name" value="GST C-terminal domain-like"/>
    <property type="match status" value="1"/>
</dbReference>
<dbReference type="Pfam" id="PF13417">
    <property type="entry name" value="GST_N_3"/>
    <property type="match status" value="1"/>
</dbReference>
<feature type="domain" description="GST N-terminal" evidence="2">
    <location>
        <begin position="163"/>
        <end position="248"/>
    </location>
</feature>
<dbReference type="SUPFAM" id="SSF52833">
    <property type="entry name" value="Thioredoxin-like"/>
    <property type="match status" value="1"/>
</dbReference>
<evidence type="ECO:0000313" key="4">
    <source>
        <dbReference type="Proteomes" id="UP001273209"/>
    </source>
</evidence>
<name>A0AAE1IA97_9HYPO</name>
<feature type="region of interest" description="Disordered" evidence="1">
    <location>
        <begin position="1"/>
        <end position="23"/>
    </location>
</feature>
<organism evidence="3 4">
    <name type="scientific">Trichoderma aggressivum f. europaeum</name>
    <dbReference type="NCBI Taxonomy" id="173218"/>
    <lineage>
        <taxon>Eukaryota</taxon>
        <taxon>Fungi</taxon>
        <taxon>Dikarya</taxon>
        <taxon>Ascomycota</taxon>
        <taxon>Pezizomycotina</taxon>
        <taxon>Sordariomycetes</taxon>
        <taxon>Hypocreomycetidae</taxon>
        <taxon>Hypocreales</taxon>
        <taxon>Hypocreaceae</taxon>
        <taxon>Trichoderma</taxon>
    </lineage>
</organism>
<feature type="compositionally biased region" description="Basic and acidic residues" evidence="1">
    <location>
        <begin position="12"/>
        <end position="23"/>
    </location>
</feature>
<accession>A0AAE1IA97</accession>